<feature type="compositionally biased region" description="Low complexity" evidence="1">
    <location>
        <begin position="198"/>
        <end position="211"/>
    </location>
</feature>
<evidence type="ECO:0000256" key="1">
    <source>
        <dbReference type="SAM" id="MobiDB-lite"/>
    </source>
</evidence>
<organism evidence="2 3">
    <name type="scientific">Actinokineospora soli</name>
    <dbReference type="NCBI Taxonomy" id="1048753"/>
    <lineage>
        <taxon>Bacteria</taxon>
        <taxon>Bacillati</taxon>
        <taxon>Actinomycetota</taxon>
        <taxon>Actinomycetes</taxon>
        <taxon>Pseudonocardiales</taxon>
        <taxon>Pseudonocardiaceae</taxon>
        <taxon>Actinokineospora</taxon>
    </lineage>
</organism>
<evidence type="ECO:0000313" key="3">
    <source>
        <dbReference type="Proteomes" id="UP001596512"/>
    </source>
</evidence>
<evidence type="ECO:0000313" key="2">
    <source>
        <dbReference type="EMBL" id="MFC7616471.1"/>
    </source>
</evidence>
<dbReference type="EMBL" id="JBHTEY010000004">
    <property type="protein sequence ID" value="MFC7616471.1"/>
    <property type="molecule type" value="Genomic_DNA"/>
</dbReference>
<proteinExistence type="predicted"/>
<sequence>MAVRHLLQWGTVAGAGFTLDQDACQGVPHAFVGVAGGLLDDDDGVPQPTPDLPDIHRSPALAVRHVEVPGHGGHWCLSVQTRGGWAGRSGMCQFLFADDGQDPGALWAWAAAWVAAEGRVPDDPGAPPPAPGRRAGPRPVEAALWDLYLARVAVPVDGEPDGVAAVIGALLGTVPHGVARGTCGPRTCCGCRSGGAAGSSSGAGPRTCAAPACPPTSTPG</sequence>
<name>A0ABW2TSL5_9PSEU</name>
<keyword evidence="3" id="KW-1185">Reference proteome</keyword>
<accession>A0ABW2TSL5</accession>
<gene>
    <name evidence="2" type="ORF">ACFQV2_26400</name>
</gene>
<feature type="region of interest" description="Disordered" evidence="1">
    <location>
        <begin position="197"/>
        <end position="220"/>
    </location>
</feature>
<comment type="caution">
    <text evidence="2">The sequence shown here is derived from an EMBL/GenBank/DDBJ whole genome shotgun (WGS) entry which is preliminary data.</text>
</comment>
<dbReference type="Proteomes" id="UP001596512">
    <property type="component" value="Unassembled WGS sequence"/>
</dbReference>
<reference evidence="3" key="1">
    <citation type="journal article" date="2019" name="Int. J. Syst. Evol. Microbiol.">
        <title>The Global Catalogue of Microorganisms (GCM) 10K type strain sequencing project: providing services to taxonomists for standard genome sequencing and annotation.</title>
        <authorList>
            <consortium name="The Broad Institute Genomics Platform"/>
            <consortium name="The Broad Institute Genome Sequencing Center for Infectious Disease"/>
            <person name="Wu L."/>
            <person name="Ma J."/>
        </authorList>
    </citation>
    <scope>NUCLEOTIDE SEQUENCE [LARGE SCALE GENOMIC DNA]</scope>
    <source>
        <strain evidence="3">JCM 17695</strain>
    </source>
</reference>
<protein>
    <submittedName>
        <fullName evidence="2">Uncharacterized protein</fullName>
    </submittedName>
</protein>